<protein>
    <submittedName>
        <fullName evidence="3">Uncharacterized protein</fullName>
    </submittedName>
</protein>
<feature type="transmembrane region" description="Helical" evidence="2">
    <location>
        <begin position="53"/>
        <end position="74"/>
    </location>
</feature>
<keyword evidence="2" id="KW-0812">Transmembrane</keyword>
<keyword evidence="2" id="KW-1133">Transmembrane helix</keyword>
<evidence type="ECO:0000313" key="4">
    <source>
        <dbReference type="Proteomes" id="UP001500957"/>
    </source>
</evidence>
<gene>
    <name evidence="3" type="ORF">GCM10009547_21710</name>
</gene>
<accession>A0ABP3S032</accession>
<name>A0ABP3S032_9ACTN</name>
<dbReference type="EMBL" id="BAAAHE010000016">
    <property type="protein sequence ID" value="GAA0618986.1"/>
    <property type="molecule type" value="Genomic_DNA"/>
</dbReference>
<evidence type="ECO:0000256" key="1">
    <source>
        <dbReference type="SAM" id="MobiDB-lite"/>
    </source>
</evidence>
<evidence type="ECO:0000313" key="3">
    <source>
        <dbReference type="EMBL" id="GAA0618986.1"/>
    </source>
</evidence>
<organism evidence="3 4">
    <name type="scientific">Sporichthya brevicatena</name>
    <dbReference type="NCBI Taxonomy" id="171442"/>
    <lineage>
        <taxon>Bacteria</taxon>
        <taxon>Bacillati</taxon>
        <taxon>Actinomycetota</taxon>
        <taxon>Actinomycetes</taxon>
        <taxon>Sporichthyales</taxon>
        <taxon>Sporichthyaceae</taxon>
        <taxon>Sporichthya</taxon>
    </lineage>
</organism>
<sequence length="111" mass="11449">MRGVTARAPGLSEEEVKDREGPGRAPVRGPEPLLRSAVMSVVEGTGGFELRRLALVLALVLTVAAVAIGTWILGSGDDFTQPERTPLVADLSAPTRAEPPLSVAPPPGDSG</sequence>
<reference evidence="4" key="1">
    <citation type="journal article" date="2019" name="Int. J. Syst. Evol. Microbiol.">
        <title>The Global Catalogue of Microorganisms (GCM) 10K type strain sequencing project: providing services to taxonomists for standard genome sequencing and annotation.</title>
        <authorList>
            <consortium name="The Broad Institute Genomics Platform"/>
            <consortium name="The Broad Institute Genome Sequencing Center for Infectious Disease"/>
            <person name="Wu L."/>
            <person name="Ma J."/>
        </authorList>
    </citation>
    <scope>NUCLEOTIDE SEQUENCE [LARGE SCALE GENOMIC DNA]</scope>
    <source>
        <strain evidence="4">JCM 10671</strain>
    </source>
</reference>
<feature type="region of interest" description="Disordered" evidence="1">
    <location>
        <begin position="74"/>
        <end position="111"/>
    </location>
</feature>
<feature type="region of interest" description="Disordered" evidence="1">
    <location>
        <begin position="1"/>
        <end position="30"/>
    </location>
</feature>
<keyword evidence="2" id="KW-0472">Membrane</keyword>
<comment type="caution">
    <text evidence="3">The sequence shown here is derived from an EMBL/GenBank/DDBJ whole genome shotgun (WGS) entry which is preliminary data.</text>
</comment>
<keyword evidence="4" id="KW-1185">Reference proteome</keyword>
<feature type="compositionally biased region" description="Pro residues" evidence="1">
    <location>
        <begin position="102"/>
        <end position="111"/>
    </location>
</feature>
<evidence type="ECO:0000256" key="2">
    <source>
        <dbReference type="SAM" id="Phobius"/>
    </source>
</evidence>
<proteinExistence type="predicted"/>
<dbReference type="Proteomes" id="UP001500957">
    <property type="component" value="Unassembled WGS sequence"/>
</dbReference>